<keyword evidence="4" id="KW-1185">Reference proteome</keyword>
<dbReference type="OrthoDB" id="6160353at2759"/>
<feature type="region of interest" description="Disordered" evidence="1">
    <location>
        <begin position="212"/>
        <end position="245"/>
    </location>
</feature>
<gene>
    <name evidence="3" type="ORF">DMN91_009858</name>
    <name evidence="2" type="ORF">X777_10603</name>
</gene>
<feature type="compositionally biased region" description="Basic and acidic residues" evidence="1">
    <location>
        <begin position="212"/>
        <end position="244"/>
    </location>
</feature>
<accession>A0A026W2V2</accession>
<proteinExistence type="predicted"/>
<dbReference type="EMBL" id="QOIP01000010">
    <property type="protein sequence ID" value="RLU17622.1"/>
    <property type="molecule type" value="Genomic_DNA"/>
</dbReference>
<dbReference type="Proteomes" id="UP000279307">
    <property type="component" value="Chromosome 10"/>
</dbReference>
<evidence type="ECO:0000313" key="2">
    <source>
        <dbReference type="EMBL" id="EZA50410.1"/>
    </source>
</evidence>
<dbReference type="AlphaFoldDB" id="A0A026W2V2"/>
<protein>
    <submittedName>
        <fullName evidence="2">Uncharacterized protein</fullName>
    </submittedName>
</protein>
<evidence type="ECO:0000313" key="3">
    <source>
        <dbReference type="EMBL" id="RLU17622.1"/>
    </source>
</evidence>
<name>A0A026W2V2_OOCBI</name>
<evidence type="ECO:0000313" key="4">
    <source>
        <dbReference type="Proteomes" id="UP000053097"/>
    </source>
</evidence>
<evidence type="ECO:0000256" key="1">
    <source>
        <dbReference type="SAM" id="MobiDB-lite"/>
    </source>
</evidence>
<reference evidence="3" key="3">
    <citation type="submission" date="2018-07" db="EMBL/GenBank/DDBJ databases">
        <authorList>
            <person name="Mckenzie S.K."/>
            <person name="Kronauer D.J.C."/>
        </authorList>
    </citation>
    <scope>NUCLEOTIDE SEQUENCE</scope>
    <source>
        <strain evidence="3">Clonal line C1</strain>
    </source>
</reference>
<reference evidence="2 4" key="1">
    <citation type="journal article" date="2014" name="Curr. Biol.">
        <title>The genome of the clonal raider ant Cerapachys biroi.</title>
        <authorList>
            <person name="Oxley P.R."/>
            <person name="Ji L."/>
            <person name="Fetter-Pruneda I."/>
            <person name="McKenzie S.K."/>
            <person name="Li C."/>
            <person name="Hu H."/>
            <person name="Zhang G."/>
            <person name="Kronauer D.J."/>
        </authorList>
    </citation>
    <scope>NUCLEOTIDE SEQUENCE [LARGE SCALE GENOMIC DNA]</scope>
</reference>
<organism evidence="2 4">
    <name type="scientific">Ooceraea biroi</name>
    <name type="common">Clonal raider ant</name>
    <name type="synonym">Cerapachys biroi</name>
    <dbReference type="NCBI Taxonomy" id="2015173"/>
    <lineage>
        <taxon>Eukaryota</taxon>
        <taxon>Metazoa</taxon>
        <taxon>Ecdysozoa</taxon>
        <taxon>Arthropoda</taxon>
        <taxon>Hexapoda</taxon>
        <taxon>Insecta</taxon>
        <taxon>Pterygota</taxon>
        <taxon>Neoptera</taxon>
        <taxon>Endopterygota</taxon>
        <taxon>Hymenoptera</taxon>
        <taxon>Apocrita</taxon>
        <taxon>Aculeata</taxon>
        <taxon>Formicoidea</taxon>
        <taxon>Formicidae</taxon>
        <taxon>Dorylinae</taxon>
        <taxon>Ooceraea</taxon>
    </lineage>
</organism>
<dbReference type="Proteomes" id="UP000053097">
    <property type="component" value="Unassembled WGS sequence"/>
</dbReference>
<reference evidence="3" key="2">
    <citation type="journal article" date="2018" name="Genome Res.">
        <title>The genomic architecture and molecular evolution of ant odorant receptors.</title>
        <authorList>
            <person name="McKenzie S.K."/>
            <person name="Kronauer D.J.C."/>
        </authorList>
    </citation>
    <scope>NUCLEOTIDE SEQUENCE [LARGE SCALE GENOMIC DNA]</scope>
    <source>
        <strain evidence="3">Clonal line C1</strain>
    </source>
</reference>
<sequence length="294" mass="33663">MENLCPLCMKNGVRSRVRPYQINLEEGVWACEAKQCPWPFGYQRLDFFQRDAITCDWTKDPPNPPKECVSLLTELSLYTPPMTPAEGEPCKESTDTVGIECLSQLPAEDVLTRMHHKTEFTDRTKDSKDYLQLLKLFDMEGTSTEENWKVAKPEDESMDFWLETDFNFEKTDSKTLSVSNEYCDNQVAQDCERLRVNTTVTHTTKDLDTIDNARKESNPSERRSELSNERLKRGKQSESEKVRLNDAASSLDNDIERLLPSDSVGDADIIENMLAHIFQSESNSELNDLSLLLS</sequence>
<dbReference type="EMBL" id="KK107455">
    <property type="protein sequence ID" value="EZA50410.1"/>
    <property type="molecule type" value="Genomic_DNA"/>
</dbReference>
<dbReference type="OMA" id="ISCKWEE"/>